<dbReference type="RefSeq" id="WP_007861370.1">
    <property type="nucleotide sequence ID" value="NZ_KQ235877.1"/>
</dbReference>
<dbReference type="InterPro" id="IPR052523">
    <property type="entry name" value="Trichothecene_AcTrans"/>
</dbReference>
<comment type="caution">
    <text evidence="2">The sequence shown here is derived from an EMBL/GenBank/DDBJ whole genome shotgun (WGS) entry which is preliminary data.</text>
</comment>
<gene>
    <name evidence="2" type="ORF">HMPREF9470_01772</name>
</gene>
<dbReference type="Pfam" id="PF00583">
    <property type="entry name" value="Acetyltransf_1"/>
    <property type="match status" value="1"/>
</dbReference>
<dbReference type="GeneID" id="93166864"/>
<sequence>MESQRLYRVRKEDLPKLEELLTQCFSNDPLYCKLIPDQETRERLMPELFECDLTEFFETCEIYSDSPEMNALVVVSDESEPYNPLTYYLAEAWASLKTDEYLIREDPSLKTLWNFVLGKDYLNSRWTAQLHQENRLHIIYLAVRPTMQHHGLAAMLMDEMIRYADSHKLMISLETHNPHNVPLYEHFGFKVFGVVQKHFSLKQYCLIREVR</sequence>
<accession>A0A0J9EZ35</accession>
<organism evidence="2 3">
    <name type="scientific">[Clostridium] citroniae WAL-19142</name>
    <dbReference type="NCBI Taxonomy" id="742734"/>
    <lineage>
        <taxon>Bacteria</taxon>
        <taxon>Bacillati</taxon>
        <taxon>Bacillota</taxon>
        <taxon>Clostridia</taxon>
        <taxon>Lachnospirales</taxon>
        <taxon>Lachnospiraceae</taxon>
        <taxon>Enterocloster</taxon>
    </lineage>
</organism>
<reference evidence="2 3" key="1">
    <citation type="submission" date="2011-04" db="EMBL/GenBank/DDBJ databases">
        <title>The Genome Sequence of Clostridium citroniae WAL-19142.</title>
        <authorList>
            <consortium name="The Broad Institute Genome Sequencing Platform"/>
            <person name="Earl A."/>
            <person name="Ward D."/>
            <person name="Feldgarden M."/>
            <person name="Gevers D."/>
            <person name="Warren Y.A."/>
            <person name="Tyrrell K.L."/>
            <person name="Citron D.M."/>
            <person name="Goldstein E.J."/>
            <person name="Daigneault M."/>
            <person name="Allen-Vercoe E."/>
            <person name="Young S.K."/>
            <person name="Zeng Q."/>
            <person name="Gargeya S."/>
            <person name="Fitzgerald M."/>
            <person name="Haas B."/>
            <person name="Abouelleil A."/>
            <person name="Alvarado L."/>
            <person name="Arachchi H.M."/>
            <person name="Berlin A."/>
            <person name="Brown A."/>
            <person name="Chapman S.B."/>
            <person name="Chen Z."/>
            <person name="Dunbar C."/>
            <person name="Freedman E."/>
            <person name="Gearin G."/>
            <person name="Gellesch M."/>
            <person name="Goldberg J."/>
            <person name="Griggs A."/>
            <person name="Gujja S."/>
            <person name="Heilman E.R."/>
            <person name="Heiman D."/>
            <person name="Howarth C."/>
            <person name="Larson L."/>
            <person name="Lui A."/>
            <person name="MacDonald P.J."/>
            <person name="Mehta T."/>
            <person name="Montmayeur A."/>
            <person name="Murphy C."/>
            <person name="Neiman D."/>
            <person name="Pearson M."/>
            <person name="Priest M."/>
            <person name="Roberts A."/>
            <person name="Saif S."/>
            <person name="Shea T."/>
            <person name="Shenoy N."/>
            <person name="Sisk P."/>
            <person name="Stolte C."/>
            <person name="Sykes S."/>
            <person name="White J."/>
            <person name="Yandava C."/>
            <person name="Wortman J."/>
            <person name="Nusbaum C."/>
            <person name="Birren B."/>
        </authorList>
    </citation>
    <scope>NUCLEOTIDE SEQUENCE [LARGE SCALE GENOMIC DNA]</scope>
    <source>
        <strain evidence="2 3">WAL-19142</strain>
    </source>
</reference>
<dbReference type="EMBL" id="ADLK01000016">
    <property type="protein sequence ID" value="KMW21215.1"/>
    <property type="molecule type" value="Genomic_DNA"/>
</dbReference>
<dbReference type="CDD" id="cd04301">
    <property type="entry name" value="NAT_SF"/>
    <property type="match status" value="1"/>
</dbReference>
<evidence type="ECO:0000313" key="3">
    <source>
        <dbReference type="Proteomes" id="UP000037392"/>
    </source>
</evidence>
<proteinExistence type="predicted"/>
<dbReference type="PROSITE" id="PS51186">
    <property type="entry name" value="GNAT"/>
    <property type="match status" value="1"/>
</dbReference>
<feature type="domain" description="N-acetyltransferase" evidence="1">
    <location>
        <begin position="72"/>
        <end position="211"/>
    </location>
</feature>
<dbReference type="OrthoDB" id="2194050at2"/>
<dbReference type="Proteomes" id="UP000037392">
    <property type="component" value="Unassembled WGS sequence"/>
</dbReference>
<dbReference type="PANTHER" id="PTHR42791:SF1">
    <property type="entry name" value="N-ACETYLTRANSFERASE DOMAIN-CONTAINING PROTEIN"/>
    <property type="match status" value="1"/>
</dbReference>
<dbReference type="SUPFAM" id="SSF55729">
    <property type="entry name" value="Acyl-CoA N-acyltransferases (Nat)"/>
    <property type="match status" value="1"/>
</dbReference>
<protein>
    <recommendedName>
        <fullName evidence="1">N-acetyltransferase domain-containing protein</fullName>
    </recommendedName>
</protein>
<dbReference type="PATRIC" id="fig|742734.4.peg.1902"/>
<dbReference type="AlphaFoldDB" id="A0A0J9EZ35"/>
<evidence type="ECO:0000259" key="1">
    <source>
        <dbReference type="PROSITE" id="PS51186"/>
    </source>
</evidence>
<dbReference type="PANTHER" id="PTHR42791">
    <property type="entry name" value="GNAT FAMILY ACETYLTRANSFERASE"/>
    <property type="match status" value="1"/>
</dbReference>
<dbReference type="InterPro" id="IPR000182">
    <property type="entry name" value="GNAT_dom"/>
</dbReference>
<dbReference type="GO" id="GO:0016747">
    <property type="term" value="F:acyltransferase activity, transferring groups other than amino-acyl groups"/>
    <property type="evidence" value="ECO:0007669"/>
    <property type="project" value="InterPro"/>
</dbReference>
<dbReference type="Gene3D" id="3.40.630.30">
    <property type="match status" value="1"/>
</dbReference>
<name>A0A0J9EZ35_9FIRM</name>
<dbReference type="InterPro" id="IPR016181">
    <property type="entry name" value="Acyl_CoA_acyltransferase"/>
</dbReference>
<evidence type="ECO:0000313" key="2">
    <source>
        <dbReference type="EMBL" id="KMW21215.1"/>
    </source>
</evidence>